<name>A0ABZ2A7G5_STRNV</name>
<reference evidence="1" key="1">
    <citation type="submission" date="2022-10" db="EMBL/GenBank/DDBJ databases">
        <title>The complete genomes of actinobacterial strains from the NBC collection.</title>
        <authorList>
            <person name="Joergensen T.S."/>
            <person name="Alvarez Arevalo M."/>
            <person name="Sterndorff E.B."/>
            <person name="Faurdal D."/>
            <person name="Vuksanovic O."/>
            <person name="Mourched A.-S."/>
            <person name="Charusanti P."/>
            <person name="Shaw S."/>
            <person name="Blin K."/>
            <person name="Weber T."/>
        </authorList>
    </citation>
    <scope>NUCLEOTIDE SEQUENCE</scope>
    <source>
        <strain evidence="1">NBC_01432</strain>
    </source>
</reference>
<dbReference type="Pfam" id="PF08889">
    <property type="entry name" value="WbqC"/>
    <property type="match status" value="1"/>
</dbReference>
<evidence type="ECO:0000313" key="1">
    <source>
        <dbReference type="EMBL" id="WUX53333.1"/>
    </source>
</evidence>
<dbReference type="Proteomes" id="UP001432209">
    <property type="component" value="Chromosome"/>
</dbReference>
<accession>A0ABZ2A7G5</accession>
<gene>
    <name evidence="1" type="ORF">OG442_18285</name>
</gene>
<dbReference type="RefSeq" id="WP_329076933.1">
    <property type="nucleotide sequence ID" value="NZ_CP109495.1"/>
</dbReference>
<sequence>MIRQYYGRSRHWPSIQEIVEPVLDRFTTTDRLADITETSTRSMLKALGWQGTILHSSTLAVRAGRSNRLADLALATGSTAYLCGTGGMRYLDPVPFEEHAVEVVPFHSPVDTGMPLWDSARKVGALWAVAGFEPDGLADALRSQQASALS</sequence>
<organism evidence="1 2">
    <name type="scientific">Streptomyces niveus</name>
    <name type="common">Streptomyces spheroides</name>
    <dbReference type="NCBI Taxonomy" id="193462"/>
    <lineage>
        <taxon>Bacteria</taxon>
        <taxon>Bacillati</taxon>
        <taxon>Actinomycetota</taxon>
        <taxon>Actinomycetes</taxon>
        <taxon>Kitasatosporales</taxon>
        <taxon>Streptomycetaceae</taxon>
        <taxon>Streptomyces</taxon>
    </lineage>
</organism>
<evidence type="ECO:0000313" key="2">
    <source>
        <dbReference type="Proteomes" id="UP001432209"/>
    </source>
</evidence>
<dbReference type="InterPro" id="IPR014985">
    <property type="entry name" value="WbqC"/>
</dbReference>
<keyword evidence="2" id="KW-1185">Reference proteome</keyword>
<dbReference type="EMBL" id="CP109495">
    <property type="protein sequence ID" value="WUX53333.1"/>
    <property type="molecule type" value="Genomic_DNA"/>
</dbReference>
<protein>
    <submittedName>
        <fullName evidence="1">WbqC family protein</fullName>
    </submittedName>
</protein>
<proteinExistence type="predicted"/>